<dbReference type="SUPFAM" id="SSF56112">
    <property type="entry name" value="Protein kinase-like (PK-like)"/>
    <property type="match status" value="1"/>
</dbReference>
<keyword evidence="5" id="KW-1185">Reference proteome</keyword>
<proteinExistence type="predicted"/>
<evidence type="ECO:0000313" key="5">
    <source>
        <dbReference type="Proteomes" id="UP001189429"/>
    </source>
</evidence>
<keyword evidence="1" id="KW-0067">ATP-binding</keyword>
<evidence type="ECO:0000256" key="2">
    <source>
        <dbReference type="SAM" id="MobiDB-lite"/>
    </source>
</evidence>
<organism evidence="4 5">
    <name type="scientific">Prorocentrum cordatum</name>
    <dbReference type="NCBI Taxonomy" id="2364126"/>
    <lineage>
        <taxon>Eukaryota</taxon>
        <taxon>Sar</taxon>
        <taxon>Alveolata</taxon>
        <taxon>Dinophyceae</taxon>
        <taxon>Prorocentrales</taxon>
        <taxon>Prorocentraceae</taxon>
        <taxon>Prorocentrum</taxon>
    </lineage>
</organism>
<dbReference type="InterPro" id="IPR000719">
    <property type="entry name" value="Prot_kinase_dom"/>
</dbReference>
<dbReference type="PROSITE" id="PS50011">
    <property type="entry name" value="PROTEIN_KINASE_DOM"/>
    <property type="match status" value="1"/>
</dbReference>
<keyword evidence="1" id="KW-0547">Nucleotide-binding</keyword>
<dbReference type="EMBL" id="CAUYUJ010002476">
    <property type="protein sequence ID" value="CAK0800940.1"/>
    <property type="molecule type" value="Genomic_DNA"/>
</dbReference>
<feature type="domain" description="Protein kinase" evidence="3">
    <location>
        <begin position="52"/>
        <end position="101"/>
    </location>
</feature>
<feature type="compositionally biased region" description="Polar residues" evidence="2">
    <location>
        <begin position="26"/>
        <end position="36"/>
    </location>
</feature>
<accession>A0ABN9Q5C5</accession>
<evidence type="ECO:0000259" key="3">
    <source>
        <dbReference type="PROSITE" id="PS50011"/>
    </source>
</evidence>
<dbReference type="InterPro" id="IPR017441">
    <property type="entry name" value="Protein_kinase_ATP_BS"/>
</dbReference>
<dbReference type="Proteomes" id="UP001189429">
    <property type="component" value="Unassembled WGS sequence"/>
</dbReference>
<name>A0ABN9Q5C5_9DINO</name>
<dbReference type="PROSITE" id="PS00107">
    <property type="entry name" value="PROTEIN_KINASE_ATP"/>
    <property type="match status" value="1"/>
</dbReference>
<reference evidence="4" key="1">
    <citation type="submission" date="2023-10" db="EMBL/GenBank/DDBJ databases">
        <authorList>
            <person name="Chen Y."/>
            <person name="Shah S."/>
            <person name="Dougan E. K."/>
            <person name="Thang M."/>
            <person name="Chan C."/>
        </authorList>
    </citation>
    <scope>NUCLEOTIDE SEQUENCE [LARGE SCALE GENOMIC DNA]</scope>
</reference>
<feature type="non-terminal residue" evidence="4">
    <location>
        <position position="101"/>
    </location>
</feature>
<evidence type="ECO:0000256" key="1">
    <source>
        <dbReference type="PROSITE-ProRule" id="PRU10141"/>
    </source>
</evidence>
<dbReference type="Gene3D" id="3.30.200.20">
    <property type="entry name" value="Phosphorylase Kinase, domain 1"/>
    <property type="match status" value="1"/>
</dbReference>
<feature type="non-terminal residue" evidence="4">
    <location>
        <position position="1"/>
    </location>
</feature>
<feature type="region of interest" description="Disordered" evidence="2">
    <location>
        <begin position="17"/>
        <end position="37"/>
    </location>
</feature>
<sequence length="101" mass="10983">SGRARVARAGALVQRRRGSLCARHSSAPSLGSQGSGRSAVKKVLPKHLVEIYDVDVQLGKGAFSTVWHCVHRASGQPRAMKRIDTSELCPREIAHEIALMR</sequence>
<evidence type="ECO:0000313" key="4">
    <source>
        <dbReference type="EMBL" id="CAK0800940.1"/>
    </source>
</evidence>
<feature type="binding site" evidence="1">
    <location>
        <position position="81"/>
    </location>
    <ligand>
        <name>ATP</name>
        <dbReference type="ChEBI" id="CHEBI:30616"/>
    </ligand>
</feature>
<dbReference type="InterPro" id="IPR011009">
    <property type="entry name" value="Kinase-like_dom_sf"/>
</dbReference>
<protein>
    <recommendedName>
        <fullName evidence="3">Protein kinase domain-containing protein</fullName>
    </recommendedName>
</protein>
<comment type="caution">
    <text evidence="4">The sequence shown here is derived from an EMBL/GenBank/DDBJ whole genome shotgun (WGS) entry which is preliminary data.</text>
</comment>
<gene>
    <name evidence="4" type="ORF">PCOR1329_LOCUS8963</name>
</gene>